<name>K6YK79_9ALTE</name>
<evidence type="ECO:0000313" key="3">
    <source>
        <dbReference type="Proteomes" id="UP000006327"/>
    </source>
</evidence>
<dbReference type="EMBL" id="BAEO01000002">
    <property type="protein sequence ID" value="GAC17013.1"/>
    <property type="molecule type" value="Genomic_DNA"/>
</dbReference>
<dbReference type="Pfam" id="PF01042">
    <property type="entry name" value="Ribonuc_L-PSP"/>
    <property type="match status" value="1"/>
</dbReference>
<dbReference type="SUPFAM" id="SSF55298">
    <property type="entry name" value="YjgF-like"/>
    <property type="match status" value="1"/>
</dbReference>
<dbReference type="InterPro" id="IPR035959">
    <property type="entry name" value="RutC-like_sf"/>
</dbReference>
<reference evidence="2 3" key="1">
    <citation type="journal article" date="2017" name="Antonie Van Leeuwenhoek">
        <title>Rhizobium rhizosphaerae sp. nov., a novel species isolated from rice rhizosphere.</title>
        <authorList>
            <person name="Zhao J.J."/>
            <person name="Zhang J."/>
            <person name="Zhang R.J."/>
            <person name="Zhang C.W."/>
            <person name="Yin H.Q."/>
            <person name="Zhang X.X."/>
        </authorList>
    </citation>
    <scope>NUCLEOTIDE SEQUENCE [LARGE SCALE GENOMIC DNA]</scope>
    <source>
        <strain evidence="2 3">BSs20135</strain>
    </source>
</reference>
<keyword evidence="3" id="KW-1185">Reference proteome</keyword>
<protein>
    <submittedName>
        <fullName evidence="2">Protein mmf2, mitochondrial</fullName>
    </submittedName>
</protein>
<dbReference type="InterPro" id="IPR006175">
    <property type="entry name" value="YjgF/YER057c/UK114"/>
</dbReference>
<evidence type="ECO:0000256" key="1">
    <source>
        <dbReference type="ARBA" id="ARBA00010552"/>
    </source>
</evidence>
<sequence length="127" mass="13836">MNTKPVGDKITLPNGQVAPFSKAYKAGELLFVSGQLAFNTDSTLNTDDIATQTTLCLKQIANILAEEGLTKDNIVKLGIWLTDKNDFAEFNKAYAEFLGDHRPARSTVQSQLMLPGSKVEIEAIAAY</sequence>
<dbReference type="AlphaFoldDB" id="K6YK79"/>
<dbReference type="eggNOG" id="COG0251">
    <property type="taxonomic scope" value="Bacteria"/>
</dbReference>
<accession>K6YK79</accession>
<dbReference type="Gene3D" id="3.30.1330.40">
    <property type="entry name" value="RutC-like"/>
    <property type="match status" value="1"/>
</dbReference>
<dbReference type="PANTHER" id="PTHR11803">
    <property type="entry name" value="2-IMINOBUTANOATE/2-IMINOPROPANOATE DEAMINASE RIDA"/>
    <property type="match status" value="1"/>
</dbReference>
<gene>
    <name evidence="2" type="ORF">GARC_0031</name>
</gene>
<proteinExistence type="inferred from homology"/>
<dbReference type="Proteomes" id="UP000006327">
    <property type="component" value="Unassembled WGS sequence"/>
</dbReference>
<dbReference type="OrthoDB" id="583118at2"/>
<comment type="similarity">
    <text evidence="1">Belongs to the RutC family.</text>
</comment>
<dbReference type="PANTHER" id="PTHR11803:SF39">
    <property type="entry name" value="2-IMINOBUTANOATE_2-IMINOPROPANOATE DEAMINASE"/>
    <property type="match status" value="1"/>
</dbReference>
<dbReference type="GO" id="GO:0019239">
    <property type="term" value="F:deaminase activity"/>
    <property type="evidence" value="ECO:0007669"/>
    <property type="project" value="TreeGrafter"/>
</dbReference>
<dbReference type="STRING" id="493475.GARC_0031"/>
<comment type="caution">
    <text evidence="2">The sequence shown here is derived from an EMBL/GenBank/DDBJ whole genome shotgun (WGS) entry which is preliminary data.</text>
</comment>
<evidence type="ECO:0000313" key="2">
    <source>
        <dbReference type="EMBL" id="GAC17013.1"/>
    </source>
</evidence>
<dbReference type="FunFam" id="3.30.1330.40:FF:000001">
    <property type="entry name" value="L-PSP family endoribonuclease"/>
    <property type="match status" value="1"/>
</dbReference>
<dbReference type="GO" id="GO:0005829">
    <property type="term" value="C:cytosol"/>
    <property type="evidence" value="ECO:0007669"/>
    <property type="project" value="TreeGrafter"/>
</dbReference>
<organism evidence="2 3">
    <name type="scientific">Paraglaciecola arctica BSs20135</name>
    <dbReference type="NCBI Taxonomy" id="493475"/>
    <lineage>
        <taxon>Bacteria</taxon>
        <taxon>Pseudomonadati</taxon>
        <taxon>Pseudomonadota</taxon>
        <taxon>Gammaproteobacteria</taxon>
        <taxon>Alteromonadales</taxon>
        <taxon>Alteromonadaceae</taxon>
        <taxon>Paraglaciecola</taxon>
    </lineage>
</organism>
<dbReference type="CDD" id="cd00448">
    <property type="entry name" value="YjgF_YER057c_UK114_family"/>
    <property type="match status" value="1"/>
</dbReference>
<dbReference type="RefSeq" id="WP_007615410.1">
    <property type="nucleotide sequence ID" value="NZ_BAEO01000002.1"/>
</dbReference>